<feature type="transmembrane region" description="Helical" evidence="2">
    <location>
        <begin position="162"/>
        <end position="180"/>
    </location>
</feature>
<evidence type="ECO:0000313" key="4">
    <source>
        <dbReference type="Proteomes" id="UP001610563"/>
    </source>
</evidence>
<dbReference type="PANTHER" id="PTHR35394">
    <property type="entry name" value="DUF3176 DOMAIN-CONTAINING PROTEIN"/>
    <property type="match status" value="1"/>
</dbReference>
<dbReference type="Proteomes" id="UP001610563">
    <property type="component" value="Unassembled WGS sequence"/>
</dbReference>
<keyword evidence="2" id="KW-0472">Membrane</keyword>
<gene>
    <name evidence="3" type="ORF">BJX66DRAFT_344155</name>
</gene>
<feature type="transmembrane region" description="Helical" evidence="2">
    <location>
        <begin position="61"/>
        <end position="81"/>
    </location>
</feature>
<feature type="compositionally biased region" description="Polar residues" evidence="1">
    <location>
        <begin position="30"/>
        <end position="40"/>
    </location>
</feature>
<keyword evidence="2" id="KW-0812">Transmembrane</keyword>
<sequence>MATQLSLPSLNQHDANNNQHDSQDNDDLSASASTIQTTPTKRQRNKDNWQRLLQDTLLWEFGSALFSTCCFVSICAVLFAYDGKVRPTWKLGLSLNAAISILATRCRSALTLVVSEAVSQLKWLWAKDGEPKQLLGMQAFDNASRGPLGALTMLFKYSGRSLVSLGAALTILMLAFEPFVQQILSYPLQYIEDASMPAVTFQSRAGPLYFADFPGGQTALYRALWSSNLELQPLCPSGYCTWEPFPSLGYCSHCEDMTSDLRLVCEPPSVNETRNPSDLFAWCNITLPSSNLEVFELGFGISTDEGDLWQSVHLPHIYIWGTSYRAPNSPSTMNRTVQDPLWSLASAEWDFDPEAIDPPGESHGPPNVTQGMILKKASECTLKHCLSEYNMSVVNHTVPVDTVSVDYGEFFFIDDDTFWYVNKTVCWKPTSAPTDPTMEQATPDHFTDSEIFTGISRAQYYYQVQDGDFIWGGDPRVETPFATHDRIIDMTLQGTFDNIVAALNQYSLETNNYIINGTACSLQVHVRVQWLWLLLPALFVLLGDAFFLLTLQADRKQKGPCGNRLFWHIFTMVWITW</sequence>
<organism evidence="3 4">
    <name type="scientific">Aspergillus keveii</name>
    <dbReference type="NCBI Taxonomy" id="714993"/>
    <lineage>
        <taxon>Eukaryota</taxon>
        <taxon>Fungi</taxon>
        <taxon>Dikarya</taxon>
        <taxon>Ascomycota</taxon>
        <taxon>Pezizomycotina</taxon>
        <taxon>Eurotiomycetes</taxon>
        <taxon>Eurotiomycetidae</taxon>
        <taxon>Eurotiales</taxon>
        <taxon>Aspergillaceae</taxon>
        <taxon>Aspergillus</taxon>
        <taxon>Aspergillus subgen. Nidulantes</taxon>
    </lineage>
</organism>
<protein>
    <submittedName>
        <fullName evidence="3">Uncharacterized protein</fullName>
    </submittedName>
</protein>
<evidence type="ECO:0000256" key="1">
    <source>
        <dbReference type="SAM" id="MobiDB-lite"/>
    </source>
</evidence>
<comment type="caution">
    <text evidence="3">The sequence shown here is derived from an EMBL/GenBank/DDBJ whole genome shotgun (WGS) entry which is preliminary data.</text>
</comment>
<evidence type="ECO:0000313" key="3">
    <source>
        <dbReference type="EMBL" id="KAL2784338.1"/>
    </source>
</evidence>
<feature type="compositionally biased region" description="Low complexity" evidence="1">
    <location>
        <begin position="10"/>
        <end position="20"/>
    </location>
</feature>
<evidence type="ECO:0000256" key="2">
    <source>
        <dbReference type="SAM" id="Phobius"/>
    </source>
</evidence>
<dbReference type="Pfam" id="PF11374">
    <property type="entry name" value="DUF3176"/>
    <property type="match status" value="1"/>
</dbReference>
<feature type="region of interest" description="Disordered" evidence="1">
    <location>
        <begin position="1"/>
        <end position="46"/>
    </location>
</feature>
<accession>A0ABR4FM74</accession>
<dbReference type="InterPro" id="IPR021514">
    <property type="entry name" value="DUF3176"/>
</dbReference>
<name>A0ABR4FM74_9EURO</name>
<proteinExistence type="predicted"/>
<reference evidence="3 4" key="1">
    <citation type="submission" date="2024-07" db="EMBL/GenBank/DDBJ databases">
        <title>Section-level genome sequencing and comparative genomics of Aspergillus sections Usti and Cavernicolus.</title>
        <authorList>
            <consortium name="Lawrence Berkeley National Laboratory"/>
            <person name="Nybo J.L."/>
            <person name="Vesth T.C."/>
            <person name="Theobald S."/>
            <person name="Frisvad J.C."/>
            <person name="Larsen T.O."/>
            <person name="Kjaerboelling I."/>
            <person name="Rothschild-Mancinelli K."/>
            <person name="Lyhne E.K."/>
            <person name="Kogle M.E."/>
            <person name="Barry K."/>
            <person name="Clum A."/>
            <person name="Na H."/>
            <person name="Ledsgaard L."/>
            <person name="Lin J."/>
            <person name="Lipzen A."/>
            <person name="Kuo A."/>
            <person name="Riley R."/>
            <person name="Mondo S."/>
            <person name="Labutti K."/>
            <person name="Haridas S."/>
            <person name="Pangalinan J."/>
            <person name="Salamov A.A."/>
            <person name="Simmons B.A."/>
            <person name="Magnuson J.K."/>
            <person name="Chen J."/>
            <person name="Drula E."/>
            <person name="Henrissat B."/>
            <person name="Wiebenga A."/>
            <person name="Lubbers R.J."/>
            <person name="Gomes A.C."/>
            <person name="Makela M.R."/>
            <person name="Stajich J."/>
            <person name="Grigoriev I.V."/>
            <person name="Mortensen U.H."/>
            <person name="De Vries R.P."/>
            <person name="Baker S.E."/>
            <person name="Andersen M.R."/>
        </authorList>
    </citation>
    <scope>NUCLEOTIDE SEQUENCE [LARGE SCALE GENOMIC DNA]</scope>
    <source>
        <strain evidence="3 4">CBS 209.92</strain>
    </source>
</reference>
<dbReference type="PANTHER" id="PTHR35394:SF5">
    <property type="entry name" value="DUF3176 DOMAIN-CONTAINING PROTEIN"/>
    <property type="match status" value="1"/>
</dbReference>
<keyword evidence="2" id="KW-1133">Transmembrane helix</keyword>
<dbReference type="EMBL" id="JBFTWV010000184">
    <property type="protein sequence ID" value="KAL2784338.1"/>
    <property type="molecule type" value="Genomic_DNA"/>
</dbReference>
<feature type="transmembrane region" description="Helical" evidence="2">
    <location>
        <begin position="530"/>
        <end position="549"/>
    </location>
</feature>
<keyword evidence="4" id="KW-1185">Reference proteome</keyword>